<feature type="chain" id="PRO_5005195040" evidence="1">
    <location>
        <begin position="19"/>
        <end position="119"/>
    </location>
</feature>
<name>A0A0G4P006_PENC3</name>
<sequence>MRFTPAFLMLASAIGVVAAPAAEPVELEARDEGITIKICSSINLGGSCISPVIYIQHDCHNLNGSPVMDNVRSVSIPNGYRCRFWQSTTCNTGGTGDIQAGGNNDITAGSLSSVKCYKN</sequence>
<dbReference type="AlphaFoldDB" id="A0A0G4P006"/>
<keyword evidence="3" id="KW-1185">Reference proteome</keyword>
<organism evidence="2 3">
    <name type="scientific">Penicillium camemberti (strain FM 013)</name>
    <dbReference type="NCBI Taxonomy" id="1429867"/>
    <lineage>
        <taxon>Eukaryota</taxon>
        <taxon>Fungi</taxon>
        <taxon>Dikarya</taxon>
        <taxon>Ascomycota</taxon>
        <taxon>Pezizomycotina</taxon>
        <taxon>Eurotiomycetes</taxon>
        <taxon>Eurotiomycetidae</taxon>
        <taxon>Eurotiales</taxon>
        <taxon>Aspergillaceae</taxon>
        <taxon>Penicillium</taxon>
    </lineage>
</organism>
<evidence type="ECO:0000256" key="1">
    <source>
        <dbReference type="SAM" id="SignalP"/>
    </source>
</evidence>
<protein>
    <submittedName>
        <fullName evidence="2">Str. FM013</fullName>
    </submittedName>
</protein>
<reference evidence="2 3" key="1">
    <citation type="journal article" date="2014" name="Nat. Commun.">
        <title>Multiple recent horizontal transfers of a large genomic region in cheese making fungi.</title>
        <authorList>
            <person name="Cheeseman K."/>
            <person name="Ropars J."/>
            <person name="Renault P."/>
            <person name="Dupont J."/>
            <person name="Gouzy J."/>
            <person name="Branca A."/>
            <person name="Abraham A.L."/>
            <person name="Ceppi M."/>
            <person name="Conseiller E."/>
            <person name="Debuchy R."/>
            <person name="Malagnac F."/>
            <person name="Goarin A."/>
            <person name="Silar P."/>
            <person name="Lacoste S."/>
            <person name="Sallet E."/>
            <person name="Bensimon A."/>
            <person name="Giraud T."/>
            <person name="Brygoo Y."/>
        </authorList>
    </citation>
    <scope>NUCLEOTIDE SEQUENCE [LARGE SCALE GENOMIC DNA]</scope>
    <source>
        <strain evidence="3">FM 013</strain>
    </source>
</reference>
<accession>A0A0G4P006</accession>
<keyword evidence="1" id="KW-0732">Signal</keyword>
<dbReference type="EMBL" id="HG793136">
    <property type="protein sequence ID" value="CRL19656.1"/>
    <property type="molecule type" value="Genomic_DNA"/>
</dbReference>
<dbReference type="Proteomes" id="UP000053732">
    <property type="component" value="Unassembled WGS sequence"/>
</dbReference>
<proteinExistence type="predicted"/>
<evidence type="ECO:0000313" key="2">
    <source>
        <dbReference type="EMBL" id="CRL19656.1"/>
    </source>
</evidence>
<evidence type="ECO:0000313" key="3">
    <source>
        <dbReference type="Proteomes" id="UP000053732"/>
    </source>
</evidence>
<feature type="signal peptide" evidence="1">
    <location>
        <begin position="1"/>
        <end position="18"/>
    </location>
</feature>
<gene>
    <name evidence="2" type="ORF">PCAMFM013_S003g000447</name>
</gene>